<evidence type="ECO:0000313" key="2">
    <source>
        <dbReference type="EMBL" id="PZR07039.1"/>
    </source>
</evidence>
<evidence type="ECO:0000259" key="1">
    <source>
        <dbReference type="Pfam" id="PF14332"/>
    </source>
</evidence>
<dbReference type="PANTHER" id="PTHR36304:SF4">
    <property type="entry name" value="DUF4388 DOMAIN-CONTAINING PROTEIN"/>
    <property type="match status" value="1"/>
</dbReference>
<dbReference type="EMBL" id="QFQP01000034">
    <property type="protein sequence ID" value="PZR07039.1"/>
    <property type="molecule type" value="Genomic_DNA"/>
</dbReference>
<dbReference type="InterPro" id="IPR025497">
    <property type="entry name" value="PatA-like_N"/>
</dbReference>
<feature type="domain" description="PatA-like N-terminal" evidence="1">
    <location>
        <begin position="4"/>
        <end position="147"/>
    </location>
</feature>
<dbReference type="AlphaFoldDB" id="A0A2W5SUR4"/>
<name>A0A2W5SUR4_9BACT</name>
<sequence length="350" mass="38692">MAFHGDLSSYPLPDLLQWLDSSRKSGALSLSWEAGQRKVFLLSGQIIAASSPGLWERLSRVVEQTGDVRGDTALAALKRAQSLGPQGDAAIRQIAEEELVGSLVDLTPTNGQFHWSEDMDRGEDEWIALEVSLRHVLFETLRRMDEVKDVERALPHEQLVIRGAVGAKPSHALQRAILGIVNQADDVTLSRVRIALGLPRSVVARAVFDMLRGGRAVVMGAAPIDVDPVADMLEKGAVLVRERQFDAAALIFASLLQSDPGDRRVREFARMVEREHVASLYLEIPPVTRFAGLHEPGQLSNLRPEERAIVRYFDTGWDLSAVVLGSTQRELDTLRTVMRLMRMGILQPMG</sequence>
<organism evidence="2 3">
    <name type="scientific">Archangium gephyra</name>
    <dbReference type="NCBI Taxonomy" id="48"/>
    <lineage>
        <taxon>Bacteria</taxon>
        <taxon>Pseudomonadati</taxon>
        <taxon>Myxococcota</taxon>
        <taxon>Myxococcia</taxon>
        <taxon>Myxococcales</taxon>
        <taxon>Cystobacterineae</taxon>
        <taxon>Archangiaceae</taxon>
        <taxon>Archangium</taxon>
    </lineage>
</organism>
<protein>
    <recommendedName>
        <fullName evidence="1">PatA-like N-terminal domain-containing protein</fullName>
    </recommendedName>
</protein>
<proteinExistence type="predicted"/>
<dbReference type="Pfam" id="PF14332">
    <property type="entry name" value="DUF4388"/>
    <property type="match status" value="1"/>
</dbReference>
<evidence type="ECO:0000313" key="3">
    <source>
        <dbReference type="Proteomes" id="UP000249061"/>
    </source>
</evidence>
<accession>A0A2W5SUR4</accession>
<reference evidence="2 3" key="1">
    <citation type="submission" date="2017-08" db="EMBL/GenBank/DDBJ databases">
        <title>Infants hospitalized years apart are colonized by the same room-sourced microbial strains.</title>
        <authorList>
            <person name="Brooks B."/>
            <person name="Olm M.R."/>
            <person name="Firek B.A."/>
            <person name="Baker R."/>
            <person name="Thomas B.C."/>
            <person name="Morowitz M.J."/>
            <person name="Banfield J.F."/>
        </authorList>
    </citation>
    <scope>NUCLEOTIDE SEQUENCE [LARGE SCALE GENOMIC DNA]</scope>
    <source>
        <strain evidence="2">S2_003_000_R2_14</strain>
    </source>
</reference>
<dbReference type="Proteomes" id="UP000249061">
    <property type="component" value="Unassembled WGS sequence"/>
</dbReference>
<comment type="caution">
    <text evidence="2">The sequence shown here is derived from an EMBL/GenBank/DDBJ whole genome shotgun (WGS) entry which is preliminary data.</text>
</comment>
<gene>
    <name evidence="2" type="ORF">DI536_28695</name>
</gene>
<dbReference type="PANTHER" id="PTHR36304">
    <property type="entry name" value="DOMAIN GTPASE-ACTIVATING PROTEIN, PUTATIVE-RELATED-RELATED"/>
    <property type="match status" value="1"/>
</dbReference>